<comment type="caution">
    <text evidence="2">The sequence shown here is derived from an EMBL/GenBank/DDBJ whole genome shotgun (WGS) entry which is preliminary data.</text>
</comment>
<feature type="compositionally biased region" description="Basic and acidic residues" evidence="1">
    <location>
        <begin position="1"/>
        <end position="29"/>
    </location>
</feature>
<dbReference type="Proteomes" id="UP001189429">
    <property type="component" value="Unassembled WGS sequence"/>
</dbReference>
<reference evidence="2" key="1">
    <citation type="submission" date="2023-10" db="EMBL/GenBank/DDBJ databases">
        <authorList>
            <person name="Chen Y."/>
            <person name="Shah S."/>
            <person name="Dougan E. K."/>
            <person name="Thang M."/>
            <person name="Chan C."/>
        </authorList>
    </citation>
    <scope>NUCLEOTIDE SEQUENCE [LARGE SCALE GENOMIC DNA]</scope>
</reference>
<organism evidence="2 3">
    <name type="scientific">Prorocentrum cordatum</name>
    <dbReference type="NCBI Taxonomy" id="2364126"/>
    <lineage>
        <taxon>Eukaryota</taxon>
        <taxon>Sar</taxon>
        <taxon>Alveolata</taxon>
        <taxon>Dinophyceae</taxon>
        <taxon>Prorocentrales</taxon>
        <taxon>Prorocentraceae</taxon>
        <taxon>Prorocentrum</taxon>
    </lineage>
</organism>
<gene>
    <name evidence="2" type="ORF">PCOR1329_LOCUS50671</name>
</gene>
<evidence type="ECO:0000256" key="1">
    <source>
        <dbReference type="SAM" id="MobiDB-lite"/>
    </source>
</evidence>
<protein>
    <submittedName>
        <fullName evidence="2">Uncharacterized protein</fullName>
    </submittedName>
</protein>
<sequence>MSAVGRDRDGRREEREEERGQTDRQRPPPDRAVANNAEKPIKHAPACKTKAQDGTEPREPPWYSLCFKRGAREERGGGGTTRPFDGSSWPPGNPGAPSARRAPRGPKTAEN</sequence>
<accession>A0ABN9UQF0</accession>
<name>A0ABN9UQF0_9DINO</name>
<proteinExistence type="predicted"/>
<evidence type="ECO:0000313" key="2">
    <source>
        <dbReference type="EMBL" id="CAK0862192.1"/>
    </source>
</evidence>
<dbReference type="EMBL" id="CAUYUJ010016135">
    <property type="protein sequence ID" value="CAK0862192.1"/>
    <property type="molecule type" value="Genomic_DNA"/>
</dbReference>
<evidence type="ECO:0000313" key="3">
    <source>
        <dbReference type="Proteomes" id="UP001189429"/>
    </source>
</evidence>
<feature type="region of interest" description="Disordered" evidence="1">
    <location>
        <begin position="1"/>
        <end position="111"/>
    </location>
</feature>
<keyword evidence="3" id="KW-1185">Reference proteome</keyword>
<feature type="compositionally biased region" description="Basic and acidic residues" evidence="1">
    <location>
        <begin position="50"/>
        <end position="59"/>
    </location>
</feature>